<evidence type="ECO:0000256" key="1">
    <source>
        <dbReference type="ARBA" id="ARBA00001593"/>
    </source>
</evidence>
<feature type="transmembrane region" description="Helical" evidence="12">
    <location>
        <begin position="175"/>
        <end position="193"/>
    </location>
</feature>
<keyword evidence="11" id="KW-0456">Lyase</keyword>
<evidence type="ECO:0000256" key="10">
    <source>
        <dbReference type="ARBA" id="ARBA00023136"/>
    </source>
</evidence>
<dbReference type="InterPro" id="IPR029787">
    <property type="entry name" value="Nucleotide_cyclase"/>
</dbReference>
<dbReference type="Pfam" id="PF00211">
    <property type="entry name" value="Guanylate_cyc"/>
    <property type="match status" value="2"/>
</dbReference>
<feature type="transmembrane region" description="Helical" evidence="12">
    <location>
        <begin position="225"/>
        <end position="245"/>
    </location>
</feature>
<keyword evidence="15" id="KW-1185">Reference proteome</keyword>
<feature type="transmembrane region" description="Helical" evidence="12">
    <location>
        <begin position="200"/>
        <end position="219"/>
    </location>
</feature>
<protein>
    <recommendedName>
        <fullName evidence="3">adenylate cyclase</fullName>
        <ecNumber evidence="3">4.6.1.1</ecNumber>
    </recommendedName>
</protein>
<evidence type="ECO:0000313" key="15">
    <source>
        <dbReference type="Proteomes" id="UP000717585"/>
    </source>
</evidence>
<gene>
    <name evidence="14" type="ORF">J8273_5561</name>
</gene>
<comment type="catalytic activity">
    <reaction evidence="1">
        <text>ATP = 3',5'-cyclic AMP + diphosphate</text>
        <dbReference type="Rhea" id="RHEA:15389"/>
        <dbReference type="ChEBI" id="CHEBI:30616"/>
        <dbReference type="ChEBI" id="CHEBI:33019"/>
        <dbReference type="ChEBI" id="CHEBI:58165"/>
        <dbReference type="EC" id="4.6.1.1"/>
    </reaction>
</comment>
<dbReference type="CDD" id="cd07302">
    <property type="entry name" value="CHD"/>
    <property type="match status" value="2"/>
</dbReference>
<evidence type="ECO:0000256" key="4">
    <source>
        <dbReference type="ARBA" id="ARBA00022692"/>
    </source>
</evidence>
<dbReference type="EC" id="4.6.1.1" evidence="3"/>
<feature type="transmembrane region" description="Helical" evidence="12">
    <location>
        <begin position="139"/>
        <end position="163"/>
    </location>
</feature>
<accession>A0A8J6BWL3</accession>
<keyword evidence="7" id="KW-0067">ATP-binding</keyword>
<evidence type="ECO:0000256" key="8">
    <source>
        <dbReference type="ARBA" id="ARBA00022842"/>
    </source>
</evidence>
<sequence>MIASNIAIRRMLERQLADVSDTTTTKLKDIPMLPHISTDEGIARFRYLSVPKRWISTWWLFSKDERRYERFIAQNRHVRITQAFFSLVLWLLETIVFIVNLASCVIHPTAVGIAVALAYGILVANFFAVMFLDLMSRSVYPFYLVLSCSTVLFTSTAGALFMWVGMVNEFNTHPFSRPISSLVFLPWLLMVIWPLPRVHIMWLSVVMTVVHLTCGIAASMAGLPVIFTLVSFSVLSQTIIAAIYLRLNQDTVLRRSFAAITQVNASVNHILKQKDLIYSHIKEIFPPTILTRVEGGEDPVIDDYELSVVIFAHVVIDEATRPSSKVDAFNACFTIITDLVTNYGFEKIKTIGPKILLFADSIDHCDITSVIDALDDVAALSPYAIQVKAGVAAGPVSGGVIGQLRFQFDVWGTVVNAAARMESLAVPGTVVIDQAALDAFIVRGQNVHGRCVEPMGPVFVKGIGTCAPCRVSLEPVTMVTIATTETTFASFSTSAVTPYPGNERENPFMSATEEITPRLSHSLFTSISRIQSITLVPALQSARSMPPREFVKRYQGSYKRMLTGLAFKDPIFESSYRRFACSNVSRQTLIAQVYMDLILLIHDIAFILVAPALPLSVIIPLILLCIAQMVVEGMLTALLYLLLKTKRSGAASAVVVVQIALFALTRVAGAVLVGCGLNAQSEPNILTWFNLAIVSFCAFISFLSFFDFLRDPLATILVAIAFVGMQAGFYITAHALTTIPRVARLHSVTVIDLLHILAMTAAVWKNRTSRSILQYQSTAEAENIEVAARAMKEEKETLLALIYPAKICESIKADTPIAPTLFPHVGVMQFDIVGFTAWCARRSSREAVSMLNWLYNECDEIIVAMAERGIPINKIKTVGDAYVVACGVPEAGGALVLPLVNLSRKICKFLEDERSEYPEIHCRFGIAYGSCIGAVMGRDQTSIFDIFGDAVAQAEAMEQAAAVGTIRLSSGARELLRSEDLRRSVLLEENDDGSFLVKR</sequence>
<evidence type="ECO:0000256" key="11">
    <source>
        <dbReference type="ARBA" id="ARBA00023239"/>
    </source>
</evidence>
<feature type="transmembrane region" description="Helical" evidence="12">
    <location>
        <begin position="685"/>
        <end position="706"/>
    </location>
</feature>
<feature type="domain" description="Guanylate cyclase" evidence="13">
    <location>
        <begin position="826"/>
        <end position="958"/>
    </location>
</feature>
<dbReference type="PANTHER" id="PTHR45627">
    <property type="entry name" value="ADENYLATE CYCLASE TYPE 1"/>
    <property type="match status" value="1"/>
</dbReference>
<evidence type="ECO:0000259" key="13">
    <source>
        <dbReference type="PROSITE" id="PS50125"/>
    </source>
</evidence>
<dbReference type="GO" id="GO:0007189">
    <property type="term" value="P:adenylate cyclase-activating G protein-coupled receptor signaling pathway"/>
    <property type="evidence" value="ECO:0007669"/>
    <property type="project" value="TreeGrafter"/>
</dbReference>
<dbReference type="GO" id="GO:0035556">
    <property type="term" value="P:intracellular signal transduction"/>
    <property type="evidence" value="ECO:0007669"/>
    <property type="project" value="InterPro"/>
</dbReference>
<comment type="caution">
    <text evidence="14">The sequence shown here is derived from an EMBL/GenBank/DDBJ whole genome shotgun (WGS) entry which is preliminary data.</text>
</comment>
<keyword evidence="10 12" id="KW-0472">Membrane</keyword>
<keyword evidence="9 12" id="KW-1133">Transmembrane helix</keyword>
<feature type="transmembrane region" description="Helical" evidence="12">
    <location>
        <begin position="618"/>
        <end position="643"/>
    </location>
</feature>
<keyword evidence="8" id="KW-0460">Magnesium</keyword>
<dbReference type="OrthoDB" id="60033at2759"/>
<feature type="transmembrane region" description="Helical" evidence="12">
    <location>
        <begin position="593"/>
        <end position="612"/>
    </location>
</feature>
<evidence type="ECO:0000256" key="5">
    <source>
        <dbReference type="ARBA" id="ARBA00022723"/>
    </source>
</evidence>
<dbReference type="GO" id="GO:0004016">
    <property type="term" value="F:adenylate cyclase activity"/>
    <property type="evidence" value="ECO:0007669"/>
    <property type="project" value="UniProtKB-EC"/>
</dbReference>
<dbReference type="PANTHER" id="PTHR45627:SF12">
    <property type="entry name" value="ADENYLATE CYCLASE TYPE 2"/>
    <property type="match status" value="1"/>
</dbReference>
<dbReference type="SUPFAM" id="SSF55073">
    <property type="entry name" value="Nucleotide cyclase"/>
    <property type="match status" value="2"/>
</dbReference>
<dbReference type="AlphaFoldDB" id="A0A8J6BWL3"/>
<dbReference type="InterPro" id="IPR001054">
    <property type="entry name" value="A/G_cyclase"/>
</dbReference>
<dbReference type="Gene3D" id="3.30.70.1230">
    <property type="entry name" value="Nucleotide cyclase"/>
    <property type="match status" value="2"/>
</dbReference>
<evidence type="ECO:0000256" key="12">
    <source>
        <dbReference type="SAM" id="Phobius"/>
    </source>
</evidence>
<dbReference type="EMBL" id="JAHDYR010000038">
    <property type="protein sequence ID" value="KAG9392556.1"/>
    <property type="molecule type" value="Genomic_DNA"/>
</dbReference>
<evidence type="ECO:0000256" key="6">
    <source>
        <dbReference type="ARBA" id="ARBA00022741"/>
    </source>
</evidence>
<evidence type="ECO:0000313" key="14">
    <source>
        <dbReference type="EMBL" id="KAG9392556.1"/>
    </source>
</evidence>
<feature type="transmembrane region" description="Helical" evidence="12">
    <location>
        <begin position="713"/>
        <end position="733"/>
    </location>
</feature>
<organism evidence="14 15">
    <name type="scientific">Carpediemonas membranifera</name>
    <dbReference type="NCBI Taxonomy" id="201153"/>
    <lineage>
        <taxon>Eukaryota</taxon>
        <taxon>Metamonada</taxon>
        <taxon>Carpediemonas-like organisms</taxon>
        <taxon>Carpediemonas</taxon>
    </lineage>
</organism>
<dbReference type="GO" id="GO:0046872">
    <property type="term" value="F:metal ion binding"/>
    <property type="evidence" value="ECO:0007669"/>
    <property type="project" value="UniProtKB-KW"/>
</dbReference>
<evidence type="ECO:0000256" key="3">
    <source>
        <dbReference type="ARBA" id="ARBA00012201"/>
    </source>
</evidence>
<comment type="subcellular location">
    <subcellularLocation>
        <location evidence="2">Membrane</location>
        <topology evidence="2">Multi-pass membrane protein</topology>
    </subcellularLocation>
</comment>
<evidence type="ECO:0000256" key="9">
    <source>
        <dbReference type="ARBA" id="ARBA00022989"/>
    </source>
</evidence>
<dbReference type="PROSITE" id="PS50125">
    <property type="entry name" value="GUANYLATE_CYCLASE_2"/>
    <property type="match status" value="2"/>
</dbReference>
<dbReference type="GO" id="GO:0009190">
    <property type="term" value="P:cyclic nucleotide biosynthetic process"/>
    <property type="evidence" value="ECO:0007669"/>
    <property type="project" value="InterPro"/>
</dbReference>
<keyword evidence="4 12" id="KW-0812">Transmembrane</keyword>
<feature type="domain" description="Guanylate cyclase" evidence="13">
    <location>
        <begin position="307"/>
        <end position="422"/>
    </location>
</feature>
<reference evidence="14" key="1">
    <citation type="submission" date="2021-05" db="EMBL/GenBank/DDBJ databases">
        <title>A free-living protist that lacks canonical eukaryotic 1 DNA replication and segregation systems.</title>
        <authorList>
            <person name="Salas-Leiva D.E."/>
            <person name="Tromer E.C."/>
            <person name="Curtis B.A."/>
            <person name="Jerlstrom-Hultqvist J."/>
            <person name="Kolisko M."/>
            <person name="Yi Z."/>
            <person name="Salas-Leiva J.S."/>
            <person name="Gallot-Lavallee L."/>
            <person name="Kops G.J.P.L."/>
            <person name="Archibald J.M."/>
            <person name="Simpson A.G.B."/>
            <person name="Roger A.J."/>
        </authorList>
    </citation>
    <scope>NUCLEOTIDE SEQUENCE</scope>
    <source>
        <strain evidence="14">BICM</strain>
    </source>
</reference>
<feature type="transmembrane region" description="Helical" evidence="12">
    <location>
        <begin position="650"/>
        <end position="673"/>
    </location>
</feature>
<keyword evidence="5" id="KW-0479">Metal-binding</keyword>
<keyword evidence="6" id="KW-0547">Nucleotide-binding</keyword>
<dbReference type="Proteomes" id="UP000717585">
    <property type="component" value="Unassembled WGS sequence"/>
</dbReference>
<evidence type="ECO:0000256" key="2">
    <source>
        <dbReference type="ARBA" id="ARBA00004141"/>
    </source>
</evidence>
<feature type="transmembrane region" description="Helical" evidence="12">
    <location>
        <begin position="83"/>
        <end position="103"/>
    </location>
</feature>
<evidence type="ECO:0000256" key="7">
    <source>
        <dbReference type="ARBA" id="ARBA00022840"/>
    </source>
</evidence>
<dbReference type="GO" id="GO:0005886">
    <property type="term" value="C:plasma membrane"/>
    <property type="evidence" value="ECO:0007669"/>
    <property type="project" value="TreeGrafter"/>
</dbReference>
<dbReference type="GO" id="GO:0005524">
    <property type="term" value="F:ATP binding"/>
    <property type="evidence" value="ECO:0007669"/>
    <property type="project" value="UniProtKB-KW"/>
</dbReference>
<feature type="transmembrane region" description="Helical" evidence="12">
    <location>
        <begin position="109"/>
        <end position="132"/>
    </location>
</feature>
<dbReference type="SMART" id="SM00044">
    <property type="entry name" value="CYCc"/>
    <property type="match status" value="2"/>
</dbReference>
<name>A0A8J6BWL3_9EUKA</name>
<proteinExistence type="predicted"/>